<sequence length="97" mass="10477">MSGSLSLLPTYEHLVRECTKRGLGYVTVVRWTERMAEGGDVIDPKIWKNILAGSDTKLILNGGITPAEAEALIEAEKVDAVAFGTPVISTPDFAFRA</sequence>
<reference evidence="1" key="1">
    <citation type="submission" date="2020-05" db="EMBL/GenBank/DDBJ databases">
        <title>Phylogenomic resolution of chytrid fungi.</title>
        <authorList>
            <person name="Stajich J.E."/>
            <person name="Amses K."/>
            <person name="Simmons R."/>
            <person name="Seto K."/>
            <person name="Myers J."/>
            <person name="Bonds A."/>
            <person name="Quandt C.A."/>
            <person name="Barry K."/>
            <person name="Liu P."/>
            <person name="Grigoriev I."/>
            <person name="Longcore J.E."/>
            <person name="James T.Y."/>
        </authorList>
    </citation>
    <scope>NUCLEOTIDE SEQUENCE</scope>
    <source>
        <strain evidence="1">JEL0318</strain>
    </source>
</reference>
<evidence type="ECO:0000313" key="2">
    <source>
        <dbReference type="Proteomes" id="UP001212841"/>
    </source>
</evidence>
<organism evidence="1 2">
    <name type="scientific">Rhizophlyctis rosea</name>
    <dbReference type="NCBI Taxonomy" id="64517"/>
    <lineage>
        <taxon>Eukaryota</taxon>
        <taxon>Fungi</taxon>
        <taxon>Fungi incertae sedis</taxon>
        <taxon>Chytridiomycota</taxon>
        <taxon>Chytridiomycota incertae sedis</taxon>
        <taxon>Chytridiomycetes</taxon>
        <taxon>Rhizophlyctidales</taxon>
        <taxon>Rhizophlyctidaceae</taxon>
        <taxon>Rhizophlyctis</taxon>
    </lineage>
</organism>
<proteinExistence type="predicted"/>
<keyword evidence="2" id="KW-1185">Reference proteome</keyword>
<dbReference type="EMBL" id="JADGJD010000242">
    <property type="protein sequence ID" value="KAJ3053054.1"/>
    <property type="molecule type" value="Genomic_DNA"/>
</dbReference>
<dbReference type="Gene3D" id="3.20.20.70">
    <property type="entry name" value="Aldolase class I"/>
    <property type="match status" value="1"/>
</dbReference>
<feature type="non-terminal residue" evidence="1">
    <location>
        <position position="97"/>
    </location>
</feature>
<dbReference type="InterPro" id="IPR013785">
    <property type="entry name" value="Aldolase_TIM"/>
</dbReference>
<comment type="caution">
    <text evidence="1">The sequence shown here is derived from an EMBL/GenBank/DDBJ whole genome shotgun (WGS) entry which is preliminary data.</text>
</comment>
<gene>
    <name evidence="1" type="ORF">HK097_005157</name>
</gene>
<dbReference type="AlphaFoldDB" id="A0AAD5X689"/>
<accession>A0AAD5X689</accession>
<protein>
    <submittedName>
        <fullName evidence="1">Uncharacterized protein</fullName>
    </submittedName>
</protein>
<name>A0AAD5X689_9FUNG</name>
<evidence type="ECO:0000313" key="1">
    <source>
        <dbReference type="EMBL" id="KAJ3053054.1"/>
    </source>
</evidence>
<dbReference type="SUPFAM" id="SSF51395">
    <property type="entry name" value="FMN-linked oxidoreductases"/>
    <property type="match status" value="1"/>
</dbReference>
<dbReference type="Proteomes" id="UP001212841">
    <property type="component" value="Unassembled WGS sequence"/>
</dbReference>